<dbReference type="InterPro" id="IPR055357">
    <property type="entry name" value="LRR_At1g61320_AtMIF1"/>
</dbReference>
<keyword evidence="3" id="KW-1185">Reference proteome</keyword>
<dbReference type="Pfam" id="PF23622">
    <property type="entry name" value="LRR_At1g61320_AtMIF1"/>
    <property type="match status" value="1"/>
</dbReference>
<sequence>MYDDDDLISQLPDDILVSIISHMPTKDAARTSLLSRRWRNLHRFSPLYTIELGCSYLLKHFVVNNPNSIRARISSHKWRNLSRFLYNIEFGLGYFFAQQKPHNSPINITSIGSFLRLHSSSKIRSFRLVCCLDKSVTGPFGRCISSLGRLGVEKLFLQFCCSPSRFTSDFSFSCRLLSMMPSSLKYFELSRCSLQPCLGSQFNYSLQTIVLMHVRVSPGAVECILSNCLRLHSMTISHCNCPPKLRFCGPRLELKSLYISLCKGVDEIELYAGNLVVFEYWGHKRVNLIFDHVPQLQSVYLYIYWRTIVPYVCGKLAFDLPHLKSLDLVTSVMFGGNLRDRDMHMFSKLRRLHIDMHHHTSKINLLLLISILKHCPLVQEFHLNVNFEGVEGPRVEKQDVVVFHPELKKVEIGGFEGTEYEMELALYVLKSAIKLEKMHISKCFREYRPSLDGAGPGRWRVIRRTPWSLKMQGMIHSKLQGQAVSKTAQLTIQHKPPFF</sequence>
<dbReference type="SUPFAM" id="SSF52047">
    <property type="entry name" value="RNI-like"/>
    <property type="match status" value="1"/>
</dbReference>
<dbReference type="InterPro" id="IPR053772">
    <property type="entry name" value="At1g61320/At1g61330-like"/>
</dbReference>
<accession>A0A022S1C6</accession>
<dbReference type="CDD" id="cd22160">
    <property type="entry name" value="F-box_AtFBL13-like"/>
    <property type="match status" value="1"/>
</dbReference>
<dbReference type="PANTHER" id="PTHR34145">
    <property type="entry name" value="OS02G0105600 PROTEIN"/>
    <property type="match status" value="1"/>
</dbReference>
<dbReference type="EMBL" id="KI630171">
    <property type="protein sequence ID" value="EYU46051.1"/>
    <property type="molecule type" value="Genomic_DNA"/>
</dbReference>
<dbReference type="AlphaFoldDB" id="A0A022S1C6"/>
<dbReference type="SMART" id="SM00256">
    <property type="entry name" value="FBOX"/>
    <property type="match status" value="1"/>
</dbReference>
<dbReference type="Pfam" id="PF00646">
    <property type="entry name" value="F-box"/>
    <property type="match status" value="1"/>
</dbReference>
<evidence type="ECO:0000313" key="3">
    <source>
        <dbReference type="Proteomes" id="UP000030748"/>
    </source>
</evidence>
<reference evidence="2 3" key="1">
    <citation type="journal article" date="2013" name="Proc. Natl. Acad. Sci. U.S.A.">
        <title>Fine-scale variation in meiotic recombination in Mimulus inferred from population shotgun sequencing.</title>
        <authorList>
            <person name="Hellsten U."/>
            <person name="Wright K.M."/>
            <person name="Jenkins J."/>
            <person name="Shu S."/>
            <person name="Yuan Y."/>
            <person name="Wessler S.R."/>
            <person name="Schmutz J."/>
            <person name="Willis J.H."/>
            <person name="Rokhsar D.S."/>
        </authorList>
    </citation>
    <scope>NUCLEOTIDE SEQUENCE [LARGE SCALE GENOMIC DNA]</scope>
    <source>
        <strain evidence="3">cv. DUN x IM62</strain>
    </source>
</reference>
<protein>
    <recommendedName>
        <fullName evidence="1">F-box domain-containing protein</fullName>
    </recommendedName>
</protein>
<dbReference type="Gene3D" id="3.80.10.10">
    <property type="entry name" value="Ribonuclease Inhibitor"/>
    <property type="match status" value="1"/>
</dbReference>
<gene>
    <name evidence="2" type="ORF">MIMGU_mgv1a020031mg</name>
</gene>
<name>A0A022S1C6_ERYGU</name>
<evidence type="ECO:0000259" key="1">
    <source>
        <dbReference type="PROSITE" id="PS50181"/>
    </source>
</evidence>
<evidence type="ECO:0000313" key="2">
    <source>
        <dbReference type="EMBL" id="EYU46051.1"/>
    </source>
</evidence>
<dbReference type="PANTHER" id="PTHR34145:SF28">
    <property type="entry name" value="F-BOX DOMAIN-CONTAINING PROTEIN"/>
    <property type="match status" value="1"/>
</dbReference>
<organism evidence="2 3">
    <name type="scientific">Erythranthe guttata</name>
    <name type="common">Yellow monkey flower</name>
    <name type="synonym">Mimulus guttatus</name>
    <dbReference type="NCBI Taxonomy" id="4155"/>
    <lineage>
        <taxon>Eukaryota</taxon>
        <taxon>Viridiplantae</taxon>
        <taxon>Streptophyta</taxon>
        <taxon>Embryophyta</taxon>
        <taxon>Tracheophyta</taxon>
        <taxon>Spermatophyta</taxon>
        <taxon>Magnoliopsida</taxon>
        <taxon>eudicotyledons</taxon>
        <taxon>Gunneridae</taxon>
        <taxon>Pentapetalae</taxon>
        <taxon>asterids</taxon>
        <taxon>lamiids</taxon>
        <taxon>Lamiales</taxon>
        <taxon>Phrymaceae</taxon>
        <taxon>Erythranthe</taxon>
    </lineage>
</organism>
<dbReference type="InterPro" id="IPR032675">
    <property type="entry name" value="LRR_dom_sf"/>
</dbReference>
<dbReference type="Gene3D" id="1.20.1280.50">
    <property type="match status" value="1"/>
</dbReference>
<dbReference type="PROSITE" id="PS50181">
    <property type="entry name" value="FBOX"/>
    <property type="match status" value="1"/>
</dbReference>
<dbReference type="InterPro" id="IPR053781">
    <property type="entry name" value="F-box_AtFBL13-like"/>
</dbReference>
<dbReference type="InterPro" id="IPR001810">
    <property type="entry name" value="F-box_dom"/>
</dbReference>
<dbReference type="STRING" id="4155.A0A022S1C6"/>
<feature type="domain" description="F-box" evidence="1">
    <location>
        <begin position="5"/>
        <end position="51"/>
    </location>
</feature>
<dbReference type="Proteomes" id="UP000030748">
    <property type="component" value="Unassembled WGS sequence"/>
</dbReference>
<dbReference type="SUPFAM" id="SSF81383">
    <property type="entry name" value="F-box domain"/>
    <property type="match status" value="1"/>
</dbReference>
<dbReference type="InterPro" id="IPR036047">
    <property type="entry name" value="F-box-like_dom_sf"/>
</dbReference>
<proteinExistence type="predicted"/>